<keyword evidence="10" id="KW-0175">Coiled coil</keyword>
<dbReference type="Gene3D" id="4.10.860.10">
    <property type="entry name" value="UVR domain"/>
    <property type="match status" value="1"/>
</dbReference>
<dbReference type="InterPro" id="IPR052289">
    <property type="entry name" value="Calcyclin-binding_UBL-bridge"/>
</dbReference>
<dbReference type="Proteomes" id="UP001497497">
    <property type="component" value="Unassembled WGS sequence"/>
</dbReference>
<evidence type="ECO:0000259" key="11">
    <source>
        <dbReference type="PROSITE" id="PS51048"/>
    </source>
</evidence>
<comment type="subcellular location">
    <subcellularLocation>
        <location evidence="2">Cytoplasm</location>
    </subcellularLocation>
    <subcellularLocation>
        <location evidence="1">Nucleus</location>
    </subcellularLocation>
</comment>
<keyword evidence="14" id="KW-1185">Reference proteome</keyword>
<evidence type="ECO:0000259" key="12">
    <source>
        <dbReference type="PROSITE" id="PS51203"/>
    </source>
</evidence>
<gene>
    <name evidence="13" type="ORF">GSLYS_00000937001</name>
</gene>
<dbReference type="PANTHER" id="PTHR13164">
    <property type="entry name" value="CALICYLIN BINDING PROTEIN"/>
    <property type="match status" value="1"/>
</dbReference>
<feature type="coiled-coil region" evidence="10">
    <location>
        <begin position="6"/>
        <end position="56"/>
    </location>
</feature>
<dbReference type="GO" id="GO:0005737">
    <property type="term" value="C:cytoplasm"/>
    <property type="evidence" value="ECO:0007669"/>
    <property type="project" value="UniProtKB-SubCell"/>
</dbReference>
<feature type="domain" description="SGS" evidence="11">
    <location>
        <begin position="143"/>
        <end position="223"/>
    </location>
</feature>
<dbReference type="PROSITE" id="PS51203">
    <property type="entry name" value="CS"/>
    <property type="match status" value="1"/>
</dbReference>
<name>A0AAV2GZD6_LYMST</name>
<evidence type="ECO:0000256" key="3">
    <source>
        <dbReference type="ARBA" id="ARBA00015702"/>
    </source>
</evidence>
<evidence type="ECO:0000256" key="10">
    <source>
        <dbReference type="SAM" id="Coils"/>
    </source>
</evidence>
<keyword evidence="8" id="KW-0539">Nucleus</keyword>
<evidence type="ECO:0000256" key="8">
    <source>
        <dbReference type="ARBA" id="ARBA00023242"/>
    </source>
</evidence>
<sequence length="223" mass="25895">MSQPGLEELRQDLEEYEELHKTAKRPRVQETILKEVDRLKKEVKQLEAKAAAHESKAASGTVGYEENIINYAWDQSDKFMKLYLTLTDLNKITDENIVSNFTDKSVTVRIQFPNRVSTLHIARLCEDIIPKESYCKKKSDYVLVMLKKNEVGKTWPWVTEREKKVKEKNKPKLEDNDDPSIGITKLLKNMYDEGDDDMKRTISKAYYESQMKQGRGADPLADF</sequence>
<dbReference type="EMBL" id="CAXITT010000008">
    <property type="protein sequence ID" value="CAL1526760.1"/>
    <property type="molecule type" value="Genomic_DNA"/>
</dbReference>
<dbReference type="InterPro" id="IPR037201">
    <property type="entry name" value="CacyBP_N"/>
</dbReference>
<evidence type="ECO:0000256" key="1">
    <source>
        <dbReference type="ARBA" id="ARBA00004123"/>
    </source>
</evidence>
<evidence type="ECO:0000256" key="2">
    <source>
        <dbReference type="ARBA" id="ARBA00004496"/>
    </source>
</evidence>
<evidence type="ECO:0000313" key="14">
    <source>
        <dbReference type="Proteomes" id="UP001497497"/>
    </source>
</evidence>
<dbReference type="Pfam" id="PF04969">
    <property type="entry name" value="CS"/>
    <property type="match status" value="1"/>
</dbReference>
<dbReference type="SUPFAM" id="SSF140106">
    <property type="entry name" value="Calcyclin-binding protein-like"/>
    <property type="match status" value="1"/>
</dbReference>
<evidence type="ECO:0000256" key="7">
    <source>
        <dbReference type="ARBA" id="ARBA00022990"/>
    </source>
</evidence>
<dbReference type="SUPFAM" id="SSF49764">
    <property type="entry name" value="HSP20-like chaperones"/>
    <property type="match status" value="1"/>
</dbReference>
<comment type="caution">
    <text evidence="13">The sequence shown here is derived from an EMBL/GenBank/DDBJ whole genome shotgun (WGS) entry which is preliminary data.</text>
</comment>
<keyword evidence="4" id="KW-0963">Cytoplasm</keyword>
<evidence type="ECO:0000313" key="13">
    <source>
        <dbReference type="EMBL" id="CAL1526760.1"/>
    </source>
</evidence>
<keyword evidence="5" id="KW-0597">Phosphoprotein</keyword>
<feature type="domain" description="CS" evidence="12">
    <location>
        <begin position="66"/>
        <end position="159"/>
    </location>
</feature>
<dbReference type="GO" id="GO:0005634">
    <property type="term" value="C:nucleus"/>
    <property type="evidence" value="ECO:0007669"/>
    <property type="project" value="UniProtKB-SubCell"/>
</dbReference>
<keyword evidence="7" id="KW-0007">Acetylation</keyword>
<accession>A0AAV2GZD6</accession>
<protein>
    <recommendedName>
        <fullName evidence="3">Calcyclin-binding protein</fullName>
    </recommendedName>
</protein>
<dbReference type="InterPro" id="IPR007699">
    <property type="entry name" value="SGS_dom"/>
</dbReference>
<dbReference type="Gene3D" id="2.60.40.790">
    <property type="match status" value="1"/>
</dbReference>
<dbReference type="InterPro" id="IPR008978">
    <property type="entry name" value="HSP20-like_chaperone"/>
</dbReference>
<evidence type="ECO:0000256" key="9">
    <source>
        <dbReference type="ARBA" id="ARBA00025145"/>
    </source>
</evidence>
<dbReference type="InterPro" id="IPR007052">
    <property type="entry name" value="CS_dom"/>
</dbReference>
<evidence type="ECO:0000256" key="5">
    <source>
        <dbReference type="ARBA" id="ARBA00022553"/>
    </source>
</evidence>
<dbReference type="InterPro" id="IPR015120">
    <property type="entry name" value="Siah-Interact_N"/>
</dbReference>
<reference evidence="13 14" key="1">
    <citation type="submission" date="2024-04" db="EMBL/GenBank/DDBJ databases">
        <authorList>
            <consortium name="Genoscope - CEA"/>
            <person name="William W."/>
        </authorList>
    </citation>
    <scope>NUCLEOTIDE SEQUENCE [LARGE SCALE GENOMIC DNA]</scope>
</reference>
<proteinExistence type="predicted"/>
<evidence type="ECO:0000256" key="4">
    <source>
        <dbReference type="ARBA" id="ARBA00022490"/>
    </source>
</evidence>
<evidence type="ECO:0000256" key="6">
    <source>
        <dbReference type="ARBA" id="ARBA00022786"/>
    </source>
</evidence>
<dbReference type="Pfam" id="PF09032">
    <property type="entry name" value="Siah-Interact_N"/>
    <property type="match status" value="1"/>
</dbReference>
<organism evidence="13 14">
    <name type="scientific">Lymnaea stagnalis</name>
    <name type="common">Great pond snail</name>
    <name type="synonym">Helix stagnalis</name>
    <dbReference type="NCBI Taxonomy" id="6523"/>
    <lineage>
        <taxon>Eukaryota</taxon>
        <taxon>Metazoa</taxon>
        <taxon>Spiralia</taxon>
        <taxon>Lophotrochozoa</taxon>
        <taxon>Mollusca</taxon>
        <taxon>Gastropoda</taxon>
        <taxon>Heterobranchia</taxon>
        <taxon>Euthyneura</taxon>
        <taxon>Panpulmonata</taxon>
        <taxon>Hygrophila</taxon>
        <taxon>Lymnaeoidea</taxon>
        <taxon>Lymnaeidae</taxon>
        <taxon>Lymnaea</taxon>
    </lineage>
</organism>
<keyword evidence="6" id="KW-0833">Ubl conjugation pathway</keyword>
<dbReference type="AlphaFoldDB" id="A0AAV2GZD6"/>
<dbReference type="PANTHER" id="PTHR13164:SF3">
    <property type="entry name" value="CALCYCLIN-BINDING PROTEIN"/>
    <property type="match status" value="1"/>
</dbReference>
<comment type="function">
    <text evidence="9">May be involved in calcium-dependent ubiquitination and subsequent proteasomal degradation of target proteins. Probably serves as a molecular bridge in ubiquitin E3 complexes. Participates in the ubiquitin-mediated degradation of beta-catenin (CTNNB1).</text>
</comment>
<dbReference type="PROSITE" id="PS51048">
    <property type="entry name" value="SGS"/>
    <property type="match status" value="1"/>
</dbReference>